<organism evidence="7 8">
    <name type="scientific">Flavobacterium succinicans</name>
    <dbReference type="NCBI Taxonomy" id="29536"/>
    <lineage>
        <taxon>Bacteria</taxon>
        <taxon>Pseudomonadati</taxon>
        <taxon>Bacteroidota</taxon>
        <taxon>Flavobacteriia</taxon>
        <taxon>Flavobacteriales</taxon>
        <taxon>Flavobacteriaceae</taxon>
        <taxon>Flavobacterium</taxon>
    </lineage>
</organism>
<dbReference type="PATRIC" id="fig|29536.5.peg.1949"/>
<evidence type="ECO:0000256" key="2">
    <source>
        <dbReference type="ARBA" id="ARBA00022748"/>
    </source>
</evidence>
<dbReference type="OrthoDB" id="1098640at2"/>
<evidence type="ECO:0000256" key="5">
    <source>
        <dbReference type="SAM" id="SignalP"/>
    </source>
</evidence>
<keyword evidence="3" id="KW-1015">Disulfide bond</keyword>
<dbReference type="AlphaFoldDB" id="A0A199XQ89"/>
<feature type="chain" id="PRO_5008286784" evidence="5">
    <location>
        <begin position="20"/>
        <end position="432"/>
    </location>
</feature>
<dbReference type="CDD" id="cd02966">
    <property type="entry name" value="TlpA_like_family"/>
    <property type="match status" value="1"/>
</dbReference>
<evidence type="ECO:0000313" key="8">
    <source>
        <dbReference type="Proteomes" id="UP000093807"/>
    </source>
</evidence>
<keyword evidence="4" id="KW-0676">Redox-active center</keyword>
<evidence type="ECO:0000256" key="4">
    <source>
        <dbReference type="ARBA" id="ARBA00023284"/>
    </source>
</evidence>
<accession>A0A199XQ89</accession>
<gene>
    <name evidence="7" type="primary">stoA</name>
    <name evidence="7" type="ORF">FLB_18580</name>
</gene>
<dbReference type="GO" id="GO:0017004">
    <property type="term" value="P:cytochrome complex assembly"/>
    <property type="evidence" value="ECO:0007669"/>
    <property type="project" value="UniProtKB-KW"/>
</dbReference>
<dbReference type="InterPro" id="IPR050553">
    <property type="entry name" value="Thioredoxin_ResA/DsbE_sf"/>
</dbReference>
<evidence type="ECO:0000256" key="1">
    <source>
        <dbReference type="ARBA" id="ARBA00004196"/>
    </source>
</evidence>
<protein>
    <submittedName>
        <fullName evidence="7">Sporulation thiol-disulfide oxidoreductase A</fullName>
    </submittedName>
</protein>
<dbReference type="RefSeq" id="WP_064715661.1">
    <property type="nucleotide sequence ID" value="NZ_JMTM01000053.1"/>
</dbReference>
<evidence type="ECO:0000259" key="6">
    <source>
        <dbReference type="PROSITE" id="PS51352"/>
    </source>
</evidence>
<dbReference type="InterPro" id="IPR036249">
    <property type="entry name" value="Thioredoxin-like_sf"/>
</dbReference>
<dbReference type="PANTHER" id="PTHR42852:SF6">
    <property type="entry name" value="THIOL:DISULFIDE INTERCHANGE PROTEIN DSBE"/>
    <property type="match status" value="1"/>
</dbReference>
<keyword evidence="5" id="KW-0732">Signal</keyword>
<comment type="subcellular location">
    <subcellularLocation>
        <location evidence="1">Cell envelope</location>
    </subcellularLocation>
</comment>
<keyword evidence="8" id="KW-1185">Reference proteome</keyword>
<feature type="signal peptide" evidence="5">
    <location>
        <begin position="1"/>
        <end position="19"/>
    </location>
</feature>
<dbReference type="Gene3D" id="3.40.30.10">
    <property type="entry name" value="Glutaredoxin"/>
    <property type="match status" value="1"/>
</dbReference>
<sequence length="432" mass="50010">MKVFKITLCLLFLTSLCFSQNIVLKFIGDNDDGIAFIGCSEKFLIGPRGFSPGERELVFKLNQPAVIKCTHYKKATPIFALPNEVIEFDFNKKGLIEYSCKTNKYRATESQYLNESFEKYGVAESFSDYNELKRIRSIHKVLKNFDPTYQKEQEFLESNFKSGNISKEFYSYFKTMYWSLIKTNELEKATVAPATILAIEESFKGADSLFVVDEYRSLLEMYIKKSLVKSGNTPTLLNKLTFVTTTFQSQKVKDYFLFKNLDFFLNDPKSITKLDQPSIDLFRKYCKDQEYLDAINLDLQPKNKPFVLQSKIDKYKGQLVLVDFWASWCKPCRAEFPAEKALMDKFPAVAFVFVSTDQSAAAWEKAMLQYPKILNKDNSFLLTKSEEDQLMKEIKIYSIPRYVLFGKDGKILHKDAPRPSSPDIEKLLQLHL</sequence>
<evidence type="ECO:0000256" key="3">
    <source>
        <dbReference type="ARBA" id="ARBA00023157"/>
    </source>
</evidence>
<dbReference type="EMBL" id="JMTM01000053">
    <property type="protein sequence ID" value="OAZ03582.1"/>
    <property type="molecule type" value="Genomic_DNA"/>
</dbReference>
<dbReference type="SUPFAM" id="SSF52833">
    <property type="entry name" value="Thioredoxin-like"/>
    <property type="match status" value="1"/>
</dbReference>
<dbReference type="Pfam" id="PF13905">
    <property type="entry name" value="Thioredoxin_8"/>
    <property type="match status" value="1"/>
</dbReference>
<dbReference type="Proteomes" id="UP000093807">
    <property type="component" value="Unassembled WGS sequence"/>
</dbReference>
<dbReference type="PANTHER" id="PTHR42852">
    <property type="entry name" value="THIOL:DISULFIDE INTERCHANGE PROTEIN DSBE"/>
    <property type="match status" value="1"/>
</dbReference>
<keyword evidence="2" id="KW-0201">Cytochrome c-type biogenesis</keyword>
<proteinExistence type="predicted"/>
<dbReference type="InterPro" id="IPR013766">
    <property type="entry name" value="Thioredoxin_domain"/>
</dbReference>
<name>A0A199XQ89_9FLAO</name>
<evidence type="ECO:0000313" key="7">
    <source>
        <dbReference type="EMBL" id="OAZ03582.1"/>
    </source>
</evidence>
<feature type="domain" description="Thioredoxin" evidence="6">
    <location>
        <begin position="297"/>
        <end position="432"/>
    </location>
</feature>
<reference evidence="7 8" key="1">
    <citation type="submission" date="2016-06" db="EMBL/GenBank/DDBJ databases">
        <title>Draft genome sequence of Flavobacterium succinicans strain DD5b.</title>
        <authorList>
            <person name="Poehlein A."/>
            <person name="Daniel R."/>
            <person name="Simeonova D.D."/>
        </authorList>
    </citation>
    <scope>NUCLEOTIDE SEQUENCE [LARGE SCALE GENOMIC DNA]</scope>
    <source>
        <strain evidence="7 8">DD5b</strain>
    </source>
</reference>
<dbReference type="InterPro" id="IPR012336">
    <property type="entry name" value="Thioredoxin-like_fold"/>
</dbReference>
<comment type="caution">
    <text evidence="7">The sequence shown here is derived from an EMBL/GenBank/DDBJ whole genome shotgun (WGS) entry which is preliminary data.</text>
</comment>
<dbReference type="PROSITE" id="PS51352">
    <property type="entry name" value="THIOREDOXIN_2"/>
    <property type="match status" value="1"/>
</dbReference>
<dbReference type="GO" id="GO:0030313">
    <property type="term" value="C:cell envelope"/>
    <property type="evidence" value="ECO:0007669"/>
    <property type="project" value="UniProtKB-SubCell"/>
</dbReference>